<evidence type="ECO:0000313" key="9">
    <source>
        <dbReference type="Proteomes" id="UP000199444"/>
    </source>
</evidence>
<keyword evidence="5 6" id="KW-0472">Membrane</keyword>
<evidence type="ECO:0000256" key="4">
    <source>
        <dbReference type="ARBA" id="ARBA00022989"/>
    </source>
</evidence>
<dbReference type="Pfam" id="PF04138">
    <property type="entry name" value="GtrA_DPMS_TM"/>
    <property type="match status" value="1"/>
</dbReference>
<reference evidence="8 9" key="1">
    <citation type="submission" date="2016-10" db="EMBL/GenBank/DDBJ databases">
        <authorList>
            <person name="de Groot N.N."/>
        </authorList>
    </citation>
    <scope>NUCLEOTIDE SEQUENCE [LARGE SCALE GENOMIC DNA]</scope>
    <source>
        <strain evidence="8 9">CGMCC 1.10449</strain>
    </source>
</reference>
<feature type="transmembrane region" description="Helical" evidence="6">
    <location>
        <begin position="39"/>
        <end position="61"/>
    </location>
</feature>
<evidence type="ECO:0000259" key="7">
    <source>
        <dbReference type="Pfam" id="PF04138"/>
    </source>
</evidence>
<keyword evidence="3 6" id="KW-0812">Transmembrane</keyword>
<dbReference type="InterPro" id="IPR007267">
    <property type="entry name" value="GtrA_DPMS_TM"/>
</dbReference>
<dbReference type="EMBL" id="FNKD01000001">
    <property type="protein sequence ID" value="SDQ18103.1"/>
    <property type="molecule type" value="Genomic_DNA"/>
</dbReference>
<feature type="transmembrane region" description="Helical" evidence="6">
    <location>
        <begin position="12"/>
        <end position="33"/>
    </location>
</feature>
<comment type="subcellular location">
    <subcellularLocation>
        <location evidence="1">Membrane</location>
        <topology evidence="1">Multi-pass membrane protein</topology>
    </subcellularLocation>
</comment>
<feature type="transmembrane region" description="Helical" evidence="6">
    <location>
        <begin position="104"/>
        <end position="122"/>
    </location>
</feature>
<evidence type="ECO:0000256" key="6">
    <source>
        <dbReference type="SAM" id="Phobius"/>
    </source>
</evidence>
<dbReference type="GO" id="GO:0000271">
    <property type="term" value="P:polysaccharide biosynthetic process"/>
    <property type="evidence" value="ECO:0007669"/>
    <property type="project" value="InterPro"/>
</dbReference>
<dbReference type="Proteomes" id="UP000199444">
    <property type="component" value="Unassembled WGS sequence"/>
</dbReference>
<gene>
    <name evidence="8" type="ORF">SAMN05216231_0828</name>
</gene>
<dbReference type="PANTHER" id="PTHR38459">
    <property type="entry name" value="PROPHAGE BACTOPRENOL-LINKED GLUCOSE TRANSLOCASE HOMOLOG"/>
    <property type="match status" value="1"/>
</dbReference>
<proteinExistence type="inferred from homology"/>
<keyword evidence="4 6" id="KW-1133">Transmembrane helix</keyword>
<evidence type="ECO:0000256" key="3">
    <source>
        <dbReference type="ARBA" id="ARBA00022692"/>
    </source>
</evidence>
<feature type="transmembrane region" description="Helical" evidence="6">
    <location>
        <begin position="73"/>
        <end position="92"/>
    </location>
</feature>
<accession>A0A1H0YSH0</accession>
<name>A0A1H0YSH0_9BACI</name>
<dbReference type="AlphaFoldDB" id="A0A1H0YSH0"/>
<evidence type="ECO:0000256" key="1">
    <source>
        <dbReference type="ARBA" id="ARBA00004141"/>
    </source>
</evidence>
<evidence type="ECO:0000256" key="2">
    <source>
        <dbReference type="ARBA" id="ARBA00009399"/>
    </source>
</evidence>
<organism evidence="8 9">
    <name type="scientific">Virgibacillus salinus</name>
    <dbReference type="NCBI Taxonomy" id="553311"/>
    <lineage>
        <taxon>Bacteria</taxon>
        <taxon>Bacillati</taxon>
        <taxon>Bacillota</taxon>
        <taxon>Bacilli</taxon>
        <taxon>Bacillales</taxon>
        <taxon>Bacillaceae</taxon>
        <taxon>Virgibacillus</taxon>
    </lineage>
</organism>
<sequence>MNVIRLEFIRFIIVGIINTLIYYGIYLMFNVMLEINYMASHIIGFAISLIVSFFLSSYFTFQVKPSLKKFLQFPLTQLFNISISSVLIYLFVEYLFIDSTIAPIVSLFITVPFTFLITGKILKK</sequence>
<evidence type="ECO:0000313" key="8">
    <source>
        <dbReference type="EMBL" id="SDQ18103.1"/>
    </source>
</evidence>
<dbReference type="InterPro" id="IPR051401">
    <property type="entry name" value="GtrA_CellWall_Glycosyl"/>
</dbReference>
<dbReference type="GO" id="GO:0005886">
    <property type="term" value="C:plasma membrane"/>
    <property type="evidence" value="ECO:0007669"/>
    <property type="project" value="TreeGrafter"/>
</dbReference>
<comment type="similarity">
    <text evidence="2">Belongs to the GtrA family.</text>
</comment>
<dbReference type="PANTHER" id="PTHR38459:SF1">
    <property type="entry name" value="PROPHAGE BACTOPRENOL-LINKED GLUCOSE TRANSLOCASE HOMOLOG"/>
    <property type="match status" value="1"/>
</dbReference>
<protein>
    <submittedName>
        <fullName evidence="8">Putative flippase GtrA (Transmembrane translocase of bactoprenol-linked glucose)</fullName>
    </submittedName>
</protein>
<dbReference type="STRING" id="553311.SAMN05216231_0828"/>
<feature type="domain" description="GtrA/DPMS transmembrane" evidence="7">
    <location>
        <begin position="10"/>
        <end position="118"/>
    </location>
</feature>
<evidence type="ECO:0000256" key="5">
    <source>
        <dbReference type="ARBA" id="ARBA00023136"/>
    </source>
</evidence>
<keyword evidence="9" id="KW-1185">Reference proteome</keyword>